<dbReference type="Gene3D" id="1.20.120.450">
    <property type="entry name" value="dinb family like domain"/>
    <property type="match status" value="1"/>
</dbReference>
<evidence type="ECO:0008006" key="3">
    <source>
        <dbReference type="Google" id="ProtNLM"/>
    </source>
</evidence>
<name>A0A1Y6BBR6_9PROT</name>
<organism evidence="1 2">
    <name type="scientific">Tistlia consotensis USBA 355</name>
    <dbReference type="NCBI Taxonomy" id="560819"/>
    <lineage>
        <taxon>Bacteria</taxon>
        <taxon>Pseudomonadati</taxon>
        <taxon>Pseudomonadota</taxon>
        <taxon>Alphaproteobacteria</taxon>
        <taxon>Rhodospirillales</taxon>
        <taxon>Rhodovibrionaceae</taxon>
        <taxon>Tistlia</taxon>
    </lineage>
</organism>
<keyword evidence="2" id="KW-1185">Reference proteome</keyword>
<dbReference type="RefSeq" id="WP_085120852.1">
    <property type="nucleotide sequence ID" value="NZ_FWZX01000001.1"/>
</dbReference>
<proteinExistence type="predicted"/>
<dbReference type="PANTHER" id="PTHR36922:SF1">
    <property type="entry name" value="DUF1993 DOMAIN-CONTAINING PROTEIN"/>
    <property type="match status" value="1"/>
</dbReference>
<dbReference type="SUPFAM" id="SSF109854">
    <property type="entry name" value="DinB/YfiT-like putative metalloenzymes"/>
    <property type="match status" value="1"/>
</dbReference>
<reference evidence="1 2" key="1">
    <citation type="submission" date="2017-04" db="EMBL/GenBank/DDBJ databases">
        <authorList>
            <person name="Afonso C.L."/>
            <person name="Miller P.J."/>
            <person name="Scott M.A."/>
            <person name="Spackman E."/>
            <person name="Goraichik I."/>
            <person name="Dimitrov K.M."/>
            <person name="Suarez D.L."/>
            <person name="Swayne D.E."/>
        </authorList>
    </citation>
    <scope>NUCLEOTIDE SEQUENCE [LARGE SCALE GENOMIC DNA]</scope>
    <source>
        <strain evidence="1 2">USBA 355</strain>
    </source>
</reference>
<dbReference type="InterPro" id="IPR018531">
    <property type="entry name" value="DUF1993"/>
</dbReference>
<dbReference type="STRING" id="560819.SAMN05428998_101521"/>
<evidence type="ECO:0000313" key="2">
    <source>
        <dbReference type="Proteomes" id="UP000192917"/>
    </source>
</evidence>
<dbReference type="EMBL" id="FWZX01000001">
    <property type="protein sequence ID" value="SME92698.1"/>
    <property type="molecule type" value="Genomic_DNA"/>
</dbReference>
<dbReference type="PANTHER" id="PTHR36922">
    <property type="entry name" value="BLL2446 PROTEIN"/>
    <property type="match status" value="1"/>
</dbReference>
<gene>
    <name evidence="1" type="ORF">SAMN05428998_101521</name>
</gene>
<protein>
    <recommendedName>
        <fullName evidence="3">DUF1993 domain-containing protein</fullName>
    </recommendedName>
</protein>
<dbReference type="AlphaFoldDB" id="A0A1Y6BBR6"/>
<evidence type="ECO:0000313" key="1">
    <source>
        <dbReference type="EMBL" id="SME92698.1"/>
    </source>
</evidence>
<dbReference type="Proteomes" id="UP000192917">
    <property type="component" value="Unassembled WGS sequence"/>
</dbReference>
<dbReference type="Pfam" id="PF09351">
    <property type="entry name" value="DUF1993"/>
    <property type="match status" value="1"/>
</dbReference>
<dbReference type="InterPro" id="IPR034660">
    <property type="entry name" value="DinB/YfiT-like"/>
</dbReference>
<accession>A0A1Y6BBR6</accession>
<sequence length="168" mass="18065">MPTIHELTIPVLTHGLGVLSGYLDKAEAHAAARGLDPAELVGARLAPDMLPLSGQIQRASDTAKASVARLTGLAAPSFPDSETTLAELKERVARTLAFLGGVGREPFDGAEARSIELRFGKFQASYSGADYVTRFMLPNFFFHVTTAHGILRHQGVEVGKLDYLGRFD</sequence>